<organism evidence="1 2">
    <name type="scientific">Virgibacillus siamensis</name>
    <dbReference type="NCBI Taxonomy" id="480071"/>
    <lineage>
        <taxon>Bacteria</taxon>
        <taxon>Bacillati</taxon>
        <taxon>Bacillota</taxon>
        <taxon>Bacilli</taxon>
        <taxon>Bacillales</taxon>
        <taxon>Bacillaceae</taxon>
        <taxon>Virgibacillus</taxon>
    </lineage>
</organism>
<proteinExistence type="predicted"/>
<dbReference type="InterPro" id="IPR025591">
    <property type="entry name" value="RloB"/>
</dbReference>
<keyword evidence="2" id="KW-1185">Reference proteome</keyword>
<name>A0ABP3RGM8_9BACI</name>
<accession>A0ABP3RGM8</accession>
<evidence type="ECO:0000313" key="1">
    <source>
        <dbReference type="EMBL" id="GAA0609743.1"/>
    </source>
</evidence>
<dbReference type="Proteomes" id="UP001500866">
    <property type="component" value="Unassembled WGS sequence"/>
</dbReference>
<dbReference type="Pfam" id="PF13707">
    <property type="entry name" value="RloB"/>
    <property type="match status" value="1"/>
</dbReference>
<sequence length="195" mass="22799">MAIPSRRRKGLKTKKSMLLVCEGTHTEVSYFESIRQLLRKPNVTVEVHGEGKSQMALLDAAKAKIKNNKRDIVSSWVVFDKDDVTREQIEKTSKKAKERSIKVGFTNICFELWLLMHFQKVGNPIDKKQLYRALESYLEITNYEKLKGDWELIEKIAYKYKTAIKNNKKLFSSQSDKFTNPYSNIFEILEEIEEL</sequence>
<dbReference type="EMBL" id="BAAADS010000021">
    <property type="protein sequence ID" value="GAA0609743.1"/>
    <property type="molecule type" value="Genomic_DNA"/>
</dbReference>
<protein>
    <submittedName>
        <fullName evidence="1">RloB family protein</fullName>
    </submittedName>
</protein>
<reference evidence="2" key="1">
    <citation type="journal article" date="2019" name="Int. J. Syst. Evol. Microbiol.">
        <title>The Global Catalogue of Microorganisms (GCM) 10K type strain sequencing project: providing services to taxonomists for standard genome sequencing and annotation.</title>
        <authorList>
            <consortium name="The Broad Institute Genomics Platform"/>
            <consortium name="The Broad Institute Genome Sequencing Center for Infectious Disease"/>
            <person name="Wu L."/>
            <person name="Ma J."/>
        </authorList>
    </citation>
    <scope>NUCLEOTIDE SEQUENCE [LARGE SCALE GENOMIC DNA]</scope>
    <source>
        <strain evidence="2">JCM 15395</strain>
    </source>
</reference>
<dbReference type="RefSeq" id="WP_343814610.1">
    <property type="nucleotide sequence ID" value="NZ_BAAADS010000021.1"/>
</dbReference>
<evidence type="ECO:0000313" key="2">
    <source>
        <dbReference type="Proteomes" id="UP001500866"/>
    </source>
</evidence>
<comment type="caution">
    <text evidence="1">The sequence shown here is derived from an EMBL/GenBank/DDBJ whole genome shotgun (WGS) entry which is preliminary data.</text>
</comment>
<gene>
    <name evidence="1" type="ORF">GCM10009001_28870</name>
</gene>